<evidence type="ECO:0000313" key="1">
    <source>
        <dbReference type="EMBL" id="GFR58158.1"/>
    </source>
</evidence>
<organism evidence="1 2">
    <name type="scientific">Elysia marginata</name>
    <dbReference type="NCBI Taxonomy" id="1093978"/>
    <lineage>
        <taxon>Eukaryota</taxon>
        <taxon>Metazoa</taxon>
        <taxon>Spiralia</taxon>
        <taxon>Lophotrochozoa</taxon>
        <taxon>Mollusca</taxon>
        <taxon>Gastropoda</taxon>
        <taxon>Heterobranchia</taxon>
        <taxon>Euthyneura</taxon>
        <taxon>Panpulmonata</taxon>
        <taxon>Sacoglossa</taxon>
        <taxon>Placobranchoidea</taxon>
        <taxon>Plakobranchidae</taxon>
        <taxon>Elysia</taxon>
    </lineage>
</organism>
<comment type="caution">
    <text evidence="1">The sequence shown here is derived from an EMBL/GenBank/DDBJ whole genome shotgun (WGS) entry which is preliminary data.</text>
</comment>
<dbReference type="EMBL" id="BMAT01007128">
    <property type="protein sequence ID" value="GFR58158.1"/>
    <property type="molecule type" value="Genomic_DNA"/>
</dbReference>
<protein>
    <submittedName>
        <fullName evidence="1">Uncharacterized protein</fullName>
    </submittedName>
</protein>
<gene>
    <name evidence="1" type="ORF">ElyMa_003474700</name>
</gene>
<name>A0AAV4EC55_9GAST</name>
<accession>A0AAV4EC55</accession>
<proteinExistence type="predicted"/>
<keyword evidence="2" id="KW-1185">Reference proteome</keyword>
<reference evidence="1 2" key="1">
    <citation type="journal article" date="2021" name="Elife">
        <title>Chloroplast acquisition without the gene transfer in kleptoplastic sea slugs, Plakobranchus ocellatus.</title>
        <authorList>
            <person name="Maeda T."/>
            <person name="Takahashi S."/>
            <person name="Yoshida T."/>
            <person name="Shimamura S."/>
            <person name="Takaki Y."/>
            <person name="Nagai Y."/>
            <person name="Toyoda A."/>
            <person name="Suzuki Y."/>
            <person name="Arimoto A."/>
            <person name="Ishii H."/>
            <person name="Satoh N."/>
            <person name="Nishiyama T."/>
            <person name="Hasebe M."/>
            <person name="Maruyama T."/>
            <person name="Minagawa J."/>
            <person name="Obokata J."/>
            <person name="Shigenobu S."/>
        </authorList>
    </citation>
    <scope>NUCLEOTIDE SEQUENCE [LARGE SCALE GENOMIC DNA]</scope>
</reference>
<dbReference type="AlphaFoldDB" id="A0AAV4EC55"/>
<sequence length="140" mass="16207">MFMLQSTLNEHYEQRVGLISQIETFHEEKTKLNLELHSLKEINKSLVEENNRIGGHSNLNQKIRYYDKKNQEFNELHKKYHELFTAHNKLLQEMDKASTKASSTPSVKAKFNDITNFGKASDVAHEKTLKNDHCGFGSSL</sequence>
<dbReference type="Proteomes" id="UP000762676">
    <property type="component" value="Unassembled WGS sequence"/>
</dbReference>
<evidence type="ECO:0000313" key="2">
    <source>
        <dbReference type="Proteomes" id="UP000762676"/>
    </source>
</evidence>